<dbReference type="AlphaFoldDB" id="A0AAW3PRJ9"/>
<evidence type="ECO:0000313" key="1">
    <source>
        <dbReference type="EMBL" id="KWZ31219.1"/>
    </source>
</evidence>
<gene>
    <name evidence="1" type="ORF">WS64_23230</name>
</gene>
<protein>
    <submittedName>
        <fullName evidence="1">Uncharacterized protein</fullName>
    </submittedName>
</protein>
<evidence type="ECO:0000313" key="2">
    <source>
        <dbReference type="Proteomes" id="UP000070434"/>
    </source>
</evidence>
<dbReference type="Proteomes" id="UP000070434">
    <property type="component" value="Unassembled WGS sequence"/>
</dbReference>
<reference evidence="1 2" key="1">
    <citation type="submission" date="2015-11" db="EMBL/GenBank/DDBJ databases">
        <authorList>
            <person name="Sahl J."/>
            <person name="Wagner D."/>
            <person name="Keim P."/>
        </authorList>
    </citation>
    <scope>NUCLEOTIDE SEQUENCE [LARGE SCALE GENOMIC DNA]</scope>
    <source>
        <strain evidence="1 2">AZ-4-2-10-S1-D7</strain>
    </source>
</reference>
<comment type="caution">
    <text evidence="1">The sequence shown here is derived from an EMBL/GenBank/DDBJ whole genome shotgun (WGS) entry which is preliminary data.</text>
</comment>
<proteinExistence type="predicted"/>
<organism evidence="1 2">
    <name type="scientific">Burkholderia anthina</name>
    <dbReference type="NCBI Taxonomy" id="179879"/>
    <lineage>
        <taxon>Bacteria</taxon>
        <taxon>Pseudomonadati</taxon>
        <taxon>Pseudomonadota</taxon>
        <taxon>Betaproteobacteria</taxon>
        <taxon>Burkholderiales</taxon>
        <taxon>Burkholderiaceae</taxon>
        <taxon>Burkholderia</taxon>
        <taxon>Burkholderia cepacia complex</taxon>
    </lineage>
</organism>
<accession>A0AAW3PRJ9</accession>
<sequence length="88" mass="10511">MLQPRLVTQFDVESRSPWQRAELRQQAVYQALEQPCTNRTMANIFRDFVTRIETNIGKVEPACIDFSIRHCIAWSRFRSFDSRQYLLE</sequence>
<name>A0AAW3PRJ9_9BURK</name>
<dbReference type="EMBL" id="LNJP01000003">
    <property type="protein sequence ID" value="KWZ31219.1"/>
    <property type="molecule type" value="Genomic_DNA"/>
</dbReference>